<dbReference type="RefSeq" id="WP_045986893.1">
    <property type="nucleotide sequence ID" value="NZ_CP063051.1"/>
</dbReference>
<dbReference type="Gene3D" id="3.30.830.10">
    <property type="entry name" value="Metalloenzyme, LuxS/M16 peptidase-like"/>
    <property type="match status" value="4"/>
</dbReference>
<proteinExistence type="inferred from homology"/>
<sequence>MKKVLIWFVLLLTGCAQQSSSIPIQQDTNWTSGQLDNGLRYHIYPIDTEAISLRLFVHAGSLEEMPDQLGYAHFVEHMAFNGSENFTPNEVIELMEKTGASGHDVNAYTSYEETVYTLSLPNQDELDKAMLWLRDVANRVTFAPDEVELEKGVVLAEYRRGVPEHLSFYDKVYENSVEGTLYEGKDAIGTPETIQNATSQSLKAFYDTWYQPQSSELIIVGDIKRKDAKALVEKMFADWHPTNDLPPPVRSKAEINKGDFVAQVGIDEPSVAGLTFYLGNDVLLTREDRIEYWKDNIVARLISHRLDAVYSEHALPLRGFDSSIYTSVNERVYDASIAFSSQDRDTVQPLFLKTLASIRDHGVSQEELDVVMAEYRSSREHADDDWFQRGAEDFAEDRTFQLAEGEPSQSLADYKRSLDQLLQTTDIEVINQHVQSMLSYSYDMFVGTDRTESVEQVKQTLPEWKSMYGMPGVASNRISTDVDGLIEVESINPLPDATNGKNGEVIWSLDNGIDVLFDPENDSDFAHIVYMSAGGKAVLDRELLPASQLLLATIIKSGVGQFNGTQLKSYVRKNNIDVQSYINGTEHGFEISVPKEQANDALKLLYNLMAYPKFSEQQLEVLKKEYSDELLSYLKSPLGQWYDAIETNTFAPQSVYFPTYAHDFENVTVDQVQQAYDELFRKSRNSKLVIVAGLESSQVVHGVKNYVSTIPLEAATMPSYQVNYNERPENKVNLAINNEQNSRYTLRAINKSARPQDAKLALVDKVIQRILARRLDAYVREELSLDYAPDNFYSTDHNEPATDWTLEAQVAAEDLPKVEQAIDKVTQELIAAVTQEELTIAKEQLDVYLEDTINYPSDVAWFRALTLVNGFGEEAFTQAREVAKTITLDDVRIRIVESFGQSAEKYKYILSPLDQ</sequence>
<dbReference type="PANTHER" id="PTHR11851">
    <property type="entry name" value="METALLOPROTEASE"/>
    <property type="match status" value="1"/>
</dbReference>
<keyword evidence="4" id="KW-0378">Hydrolase</keyword>
<comment type="similarity">
    <text evidence="2 3">Belongs to the peptidase M16 family.</text>
</comment>
<evidence type="ECO:0000256" key="1">
    <source>
        <dbReference type="ARBA" id="ARBA00001947"/>
    </source>
</evidence>
<dbReference type="Pfam" id="PF00675">
    <property type="entry name" value="Peptidase_M16"/>
    <property type="match status" value="1"/>
</dbReference>
<dbReference type="PROSITE" id="PS00143">
    <property type="entry name" value="INSULINASE"/>
    <property type="match status" value="1"/>
</dbReference>
<name>A0A837G2K6_9VIBR</name>
<dbReference type="SUPFAM" id="SSF63411">
    <property type="entry name" value="LuxS/MPP-like metallohydrolase"/>
    <property type="match status" value="3"/>
</dbReference>
<dbReference type="InterPro" id="IPR007863">
    <property type="entry name" value="Peptidase_M16_C"/>
</dbReference>
<dbReference type="InterPro" id="IPR011249">
    <property type="entry name" value="Metalloenz_LuxS/M16"/>
</dbReference>
<dbReference type="GO" id="GO:0006508">
    <property type="term" value="P:proteolysis"/>
    <property type="evidence" value="ECO:0007669"/>
    <property type="project" value="UniProtKB-KW"/>
</dbReference>
<evidence type="ECO:0000256" key="2">
    <source>
        <dbReference type="ARBA" id="ARBA00007261"/>
    </source>
</evidence>
<keyword evidence="4" id="KW-0645">Protease</keyword>
<comment type="caution">
    <text evidence="4">The sequence shown here is derived from an EMBL/GenBank/DDBJ whole genome shotgun (WGS) entry which is preliminary data.</text>
</comment>
<evidence type="ECO:0000256" key="3">
    <source>
        <dbReference type="RuleBase" id="RU004447"/>
    </source>
</evidence>
<dbReference type="AlphaFoldDB" id="A0A837G2K6"/>
<dbReference type="EMBL" id="JXXR01000020">
    <property type="protein sequence ID" value="KJY69262.1"/>
    <property type="molecule type" value="Genomic_DNA"/>
</dbReference>
<dbReference type="Pfam" id="PF05193">
    <property type="entry name" value="Peptidase_M16_C"/>
    <property type="match status" value="2"/>
</dbReference>
<dbReference type="PANTHER" id="PTHR11851:SF49">
    <property type="entry name" value="MITOCHONDRIAL-PROCESSING PEPTIDASE SUBUNIT ALPHA"/>
    <property type="match status" value="1"/>
</dbReference>
<dbReference type="InterPro" id="IPR011765">
    <property type="entry name" value="Pept_M16_N"/>
</dbReference>
<dbReference type="GO" id="GO:0046872">
    <property type="term" value="F:metal ion binding"/>
    <property type="evidence" value="ECO:0007669"/>
    <property type="project" value="InterPro"/>
</dbReference>
<dbReference type="PROSITE" id="PS51257">
    <property type="entry name" value="PROKAR_LIPOPROTEIN"/>
    <property type="match status" value="1"/>
</dbReference>
<reference evidence="4" key="1">
    <citation type="journal article" date="2015" name="BMC Genomics">
        <title>Genome mining reveals unlocked bioactive potential of marine Gram-negative bacteria.</title>
        <authorList>
            <person name="Machado H."/>
            <person name="Sonnenschein E.C."/>
            <person name="Melchiorsen J."/>
            <person name="Gram L."/>
        </authorList>
    </citation>
    <scope>NUCLEOTIDE SEQUENCE</scope>
    <source>
        <strain evidence="4">S2052</strain>
    </source>
</reference>
<dbReference type="InterPro" id="IPR001431">
    <property type="entry name" value="Pept_M16_Zn_BS"/>
</dbReference>
<comment type="cofactor">
    <cofactor evidence="1">
        <name>Zn(2+)</name>
        <dbReference type="ChEBI" id="CHEBI:29105"/>
    </cofactor>
</comment>
<dbReference type="InterPro" id="IPR050361">
    <property type="entry name" value="MPP/UQCRC_Complex"/>
</dbReference>
<evidence type="ECO:0000313" key="4">
    <source>
        <dbReference type="EMBL" id="KJY69262.1"/>
    </source>
</evidence>
<protein>
    <submittedName>
        <fullName evidence="4">Zinc protease</fullName>
    </submittedName>
</protein>
<organism evidence="4">
    <name type="scientific">Vibrio coralliilyticus</name>
    <dbReference type="NCBI Taxonomy" id="190893"/>
    <lineage>
        <taxon>Bacteria</taxon>
        <taxon>Pseudomonadati</taxon>
        <taxon>Pseudomonadota</taxon>
        <taxon>Gammaproteobacteria</taxon>
        <taxon>Vibrionales</taxon>
        <taxon>Vibrionaceae</taxon>
        <taxon>Vibrio</taxon>
    </lineage>
</organism>
<gene>
    <name evidence="4" type="ORF">TW71_18495</name>
</gene>
<dbReference type="GO" id="GO:0004222">
    <property type="term" value="F:metalloendopeptidase activity"/>
    <property type="evidence" value="ECO:0007669"/>
    <property type="project" value="InterPro"/>
</dbReference>
<accession>A0A837G2K6</accession>